<reference evidence="15 16" key="1">
    <citation type="submission" date="2017-01" db="EMBL/GenBank/DDBJ databases">
        <title>Novel large sulfur bacteria in the metagenomes of groundwater-fed chemosynthetic microbial mats in the Lake Huron basin.</title>
        <authorList>
            <person name="Sharrar A.M."/>
            <person name="Flood B.E."/>
            <person name="Bailey J.V."/>
            <person name="Jones D.S."/>
            <person name="Biddanda B."/>
            <person name="Ruberg S.A."/>
            <person name="Marcus D.N."/>
            <person name="Dick G.J."/>
        </authorList>
    </citation>
    <scope>NUCLEOTIDE SEQUENCE [LARGE SCALE GENOMIC DNA]</scope>
    <source>
        <strain evidence="15">A8</strain>
    </source>
</reference>
<keyword evidence="5" id="KW-0479">Metal-binding</keyword>
<dbReference type="SUPFAM" id="SSF49265">
    <property type="entry name" value="Fibronectin type III"/>
    <property type="match status" value="1"/>
</dbReference>
<keyword evidence="3" id="KW-0121">Carboxypeptidase</keyword>
<dbReference type="GO" id="GO:0004181">
    <property type="term" value="F:metallocarboxypeptidase activity"/>
    <property type="evidence" value="ECO:0007669"/>
    <property type="project" value="InterPro"/>
</dbReference>
<dbReference type="GO" id="GO:0005615">
    <property type="term" value="C:extracellular space"/>
    <property type="evidence" value="ECO:0007669"/>
    <property type="project" value="TreeGrafter"/>
</dbReference>
<dbReference type="SMART" id="SM00631">
    <property type="entry name" value="Zn_pept"/>
    <property type="match status" value="1"/>
</dbReference>
<dbReference type="Gene3D" id="2.60.40.10">
    <property type="entry name" value="Immunoglobulins"/>
    <property type="match status" value="1"/>
</dbReference>
<evidence type="ECO:0000256" key="6">
    <source>
        <dbReference type="ARBA" id="ARBA00022729"/>
    </source>
</evidence>
<dbReference type="SUPFAM" id="SSF53187">
    <property type="entry name" value="Zn-dependent exopeptidases"/>
    <property type="match status" value="1"/>
</dbReference>
<protein>
    <recommendedName>
        <fullName evidence="11">carboxypeptidase T</fullName>
        <ecNumber evidence="11">3.4.17.18</ecNumber>
    </recommendedName>
</protein>
<dbReference type="FunFam" id="3.40.630.10:FF:000084">
    <property type="entry name" value="Carboxypeptidase B2"/>
    <property type="match status" value="1"/>
</dbReference>
<evidence type="ECO:0000256" key="10">
    <source>
        <dbReference type="ARBA" id="ARBA00050859"/>
    </source>
</evidence>
<evidence type="ECO:0000313" key="15">
    <source>
        <dbReference type="EMBL" id="OQX11956.1"/>
    </source>
</evidence>
<proteinExistence type="inferred from homology"/>
<keyword evidence="6" id="KW-0732">Signal</keyword>
<evidence type="ECO:0000256" key="5">
    <source>
        <dbReference type="ARBA" id="ARBA00022723"/>
    </source>
</evidence>
<name>A0A1Y1QR87_9GAMM</name>
<dbReference type="InterPro" id="IPR000834">
    <property type="entry name" value="Peptidase_M14"/>
</dbReference>
<dbReference type="PROSITE" id="PS50853">
    <property type="entry name" value="FN3"/>
    <property type="match status" value="1"/>
</dbReference>
<dbReference type="InterPro" id="IPR057246">
    <property type="entry name" value="CARBOXYPEPT_ZN_1"/>
</dbReference>
<evidence type="ECO:0000256" key="8">
    <source>
        <dbReference type="ARBA" id="ARBA00022833"/>
    </source>
</evidence>
<dbReference type="AlphaFoldDB" id="A0A1Y1QR87"/>
<keyword evidence="9" id="KW-0482">Metalloprotease</keyword>
<feature type="domain" description="Fibronectin type-III" evidence="13">
    <location>
        <begin position="304"/>
        <end position="397"/>
    </location>
</feature>
<dbReference type="InterPro" id="IPR036116">
    <property type="entry name" value="FN3_sf"/>
</dbReference>
<evidence type="ECO:0000256" key="1">
    <source>
        <dbReference type="ARBA" id="ARBA00001947"/>
    </source>
</evidence>
<comment type="cofactor">
    <cofactor evidence="1">
        <name>Zn(2+)</name>
        <dbReference type="ChEBI" id="CHEBI:29105"/>
    </cofactor>
</comment>
<dbReference type="Pfam" id="PF00246">
    <property type="entry name" value="Peptidase_M14"/>
    <property type="match status" value="1"/>
</dbReference>
<comment type="caution">
    <text evidence="15">The sequence shown here is derived from an EMBL/GenBank/DDBJ whole genome shotgun (WGS) entry which is preliminary data.</text>
</comment>
<comment type="catalytic activity">
    <reaction evidence="10">
        <text>Releases a C-terminal residue, which may be hydrophobic or positively charged.</text>
        <dbReference type="EC" id="3.4.17.18"/>
    </reaction>
</comment>
<dbReference type="InterPro" id="IPR003961">
    <property type="entry name" value="FN3_dom"/>
</dbReference>
<dbReference type="PROSITE" id="PS52035">
    <property type="entry name" value="PEPTIDASE_M14"/>
    <property type="match status" value="1"/>
</dbReference>
<dbReference type="Gene3D" id="3.40.630.10">
    <property type="entry name" value="Zn peptidases"/>
    <property type="match status" value="1"/>
</dbReference>
<keyword evidence="7" id="KW-0378">Hydrolase</keyword>
<evidence type="ECO:0000256" key="2">
    <source>
        <dbReference type="ARBA" id="ARBA00005988"/>
    </source>
</evidence>
<evidence type="ECO:0000256" key="9">
    <source>
        <dbReference type="ARBA" id="ARBA00023049"/>
    </source>
</evidence>
<evidence type="ECO:0000256" key="4">
    <source>
        <dbReference type="ARBA" id="ARBA00022670"/>
    </source>
</evidence>
<dbReference type="PANTHER" id="PTHR11705:SF143">
    <property type="entry name" value="SLL0236 PROTEIN"/>
    <property type="match status" value="1"/>
</dbReference>
<dbReference type="GO" id="GO:0006508">
    <property type="term" value="P:proteolysis"/>
    <property type="evidence" value="ECO:0007669"/>
    <property type="project" value="UniProtKB-KW"/>
</dbReference>
<dbReference type="GO" id="GO:0008270">
    <property type="term" value="F:zinc ion binding"/>
    <property type="evidence" value="ECO:0007669"/>
    <property type="project" value="InterPro"/>
</dbReference>
<dbReference type="EC" id="3.4.17.18" evidence="11"/>
<organism evidence="15 16">
    <name type="scientific">Thiothrix lacustris</name>
    <dbReference type="NCBI Taxonomy" id="525917"/>
    <lineage>
        <taxon>Bacteria</taxon>
        <taxon>Pseudomonadati</taxon>
        <taxon>Pseudomonadota</taxon>
        <taxon>Gammaproteobacteria</taxon>
        <taxon>Thiotrichales</taxon>
        <taxon>Thiotrichaceae</taxon>
        <taxon>Thiothrix</taxon>
    </lineage>
</organism>
<dbReference type="PANTHER" id="PTHR11705">
    <property type="entry name" value="PROTEASE FAMILY M14 CARBOXYPEPTIDASE A,B"/>
    <property type="match status" value="1"/>
</dbReference>
<dbReference type="InterPro" id="IPR013783">
    <property type="entry name" value="Ig-like_fold"/>
</dbReference>
<evidence type="ECO:0000256" key="7">
    <source>
        <dbReference type="ARBA" id="ARBA00022801"/>
    </source>
</evidence>
<sequence>MKNLYHSYQCSLDFFQACAISHPHLVKLETLGKTWEGRELIALTISDNLAEADQRPALLYTGSMHAREWVGHELAIGFLQHILDNVDYDPTIQYALQRATLYMIPCMNPDGLEFSRNHFSFWRKNKRVNEDGSFGVDLNRNFPHGFRKVEDYTSNVYSGPEPLSEPETRILKAFIDSHTNITLYLDYHSQGNVFFPAHNFLHEDSWETTDLNNLCANMAYEIHKVSNRSYGIHQGKPPAKLVGGSAREYCYSRGILSAVVEVGSRNISDYLDDMQEHLREQFPALLRAMQTAPNYAPSNPLYERIRDFQIAQVSAAAVSLTWDYATSEGTYFEVYRAFKDKQHCNDNTLIGRTHTTSYVDNTVRSATDYYYNVRAVDRATKLRSPFPPRIQLQTLLSDHEFQRTYFCLKNTTGYVAEHSDKNRTHFGVNSLFTGIDETKGICYSVITFALDTLPSNAIITAVKLSIYPMDRVSTTIERYGQWNVGIACMPEEVDNLYDYASVRDLEILTYVGRPVDAEHLTQGIWIDWYLSEYECKVLSSQIRAGQLLLRMEGPTDLRIGRRSQMMQWDIGYGQFGSGIQYRPKMEITYTLEPQQVRIYPENIFTSAPTGTAEYFENRLLCGYRTGEQALLGYFELNLSSLPNYAHTVITHAWLELTVQEVNASENVRLHIELIQPPADGIPTDATDRRQFTELERIDYDLSARALSAEETCLLKFATFSLLHLNEARKRREKVYFWIRPTTSRPLKQENLVEWHTKDKSKAPQLVIQYLQKRRQPVPKVTNLRVVEENGQLKLLWDNPLHDDFRGVRIIRNVFREPRSPHDGDKLYGGADNYTFDTFGSKDVAKYYAVFTYDDVPNYSDATVIYYQPAVGGKESLTIRQG</sequence>
<dbReference type="EMBL" id="MTEJ01000076">
    <property type="protein sequence ID" value="OQX11956.1"/>
    <property type="molecule type" value="Genomic_DNA"/>
</dbReference>
<feature type="domain" description="Peptidase M14" evidence="14">
    <location>
        <begin position="4"/>
        <end position="281"/>
    </location>
</feature>
<evidence type="ECO:0000259" key="14">
    <source>
        <dbReference type="PROSITE" id="PS52035"/>
    </source>
</evidence>
<keyword evidence="8" id="KW-0862">Zinc</keyword>
<gene>
    <name evidence="15" type="ORF">BWK73_16320</name>
</gene>
<evidence type="ECO:0000256" key="12">
    <source>
        <dbReference type="PROSITE-ProRule" id="PRU01379"/>
    </source>
</evidence>
<evidence type="ECO:0000256" key="11">
    <source>
        <dbReference type="ARBA" id="ARBA00066554"/>
    </source>
</evidence>
<keyword evidence="4" id="KW-0645">Protease</keyword>
<dbReference type="PRINTS" id="PR00765">
    <property type="entry name" value="CRBOXYPTASEA"/>
</dbReference>
<evidence type="ECO:0000256" key="3">
    <source>
        <dbReference type="ARBA" id="ARBA00022645"/>
    </source>
</evidence>
<dbReference type="Proteomes" id="UP000192491">
    <property type="component" value="Unassembled WGS sequence"/>
</dbReference>
<evidence type="ECO:0000259" key="13">
    <source>
        <dbReference type="PROSITE" id="PS50853"/>
    </source>
</evidence>
<accession>A0A1Y1QR87</accession>
<feature type="active site" description="Proton donor/acceptor" evidence="12">
    <location>
        <position position="261"/>
    </location>
</feature>
<comment type="similarity">
    <text evidence="2 12">Belongs to the peptidase M14 family.</text>
</comment>
<dbReference type="PROSITE" id="PS00132">
    <property type="entry name" value="CARBOXYPEPT_ZN_1"/>
    <property type="match status" value="1"/>
</dbReference>
<evidence type="ECO:0000313" key="16">
    <source>
        <dbReference type="Proteomes" id="UP000192491"/>
    </source>
</evidence>